<proteinExistence type="predicted"/>
<sequence>MKNSLLLLALISIVCLSCDGRQTKKEALDRAISEFNLKHTVSEMVNYHPEAYVEIVTDTLISNGIHVHIKNYSLLDEQILISHTTDVTSKEVKYQRVFESEIIVSNASKDILSTHISAKDFKSMNTDVFWDDATLQHVWVNQDLSTEGDIKLDISFINPKNNAYKLYRMSIDGYGQQTLNLIEEHS</sequence>
<dbReference type="OrthoDB" id="1441026at2"/>
<dbReference type="RefSeq" id="WP_129016344.1">
    <property type="nucleotide sequence ID" value="NZ_SDDZ01000002.1"/>
</dbReference>
<dbReference type="Proteomes" id="UP000289792">
    <property type="component" value="Unassembled WGS sequence"/>
</dbReference>
<protein>
    <submittedName>
        <fullName evidence="1">Uncharacterized protein</fullName>
    </submittedName>
</protein>
<dbReference type="EMBL" id="SDDZ01000002">
    <property type="protein sequence ID" value="RXJ51346.1"/>
    <property type="molecule type" value="Genomic_DNA"/>
</dbReference>
<evidence type="ECO:0000313" key="1">
    <source>
        <dbReference type="EMBL" id="RXJ51346.1"/>
    </source>
</evidence>
<comment type="caution">
    <text evidence="1">The sequence shown here is derived from an EMBL/GenBank/DDBJ whole genome shotgun (WGS) entry which is preliminary data.</text>
</comment>
<organism evidence="1 2">
    <name type="scientific">Gelidibacter gilvus</name>
    <dbReference type="NCBI Taxonomy" id="59602"/>
    <lineage>
        <taxon>Bacteria</taxon>
        <taxon>Pseudomonadati</taxon>
        <taxon>Bacteroidota</taxon>
        <taxon>Flavobacteriia</taxon>
        <taxon>Flavobacteriales</taxon>
        <taxon>Flavobacteriaceae</taxon>
        <taxon>Gelidibacter</taxon>
    </lineage>
</organism>
<dbReference type="AlphaFoldDB" id="A0A4V1LN79"/>
<reference evidence="1 2" key="1">
    <citation type="submission" date="2019-01" db="EMBL/GenBank/DDBJ databases">
        <title>Genome sequence of the Antarctic species Gelidibacter gilvus ACAM 158(T).</title>
        <authorList>
            <person name="Bowman J.P."/>
        </authorList>
    </citation>
    <scope>NUCLEOTIDE SEQUENCE [LARGE SCALE GENOMIC DNA]</scope>
    <source>
        <strain evidence="1 2">IC158</strain>
    </source>
</reference>
<keyword evidence="2" id="KW-1185">Reference proteome</keyword>
<accession>A0A4V1LN79</accession>
<name>A0A4V1LN79_9FLAO</name>
<gene>
    <name evidence="1" type="ORF">ESZ48_05625</name>
</gene>
<evidence type="ECO:0000313" key="2">
    <source>
        <dbReference type="Proteomes" id="UP000289792"/>
    </source>
</evidence>